<sequence length="244" mass="27857">QQIHASSFIPWVTNGDLSAVGYGNLTLNPRKILVLYQQKLSEDIVNTSTFHMVGTPLEYLGYLPRYVNLNVKSPPSYSLKNRYAGIIVWLVRREKLSAPEKLTQFLLKQYQAKIPLLFIENLSLITKDKALTNKLGFQFKKTTTKLSPVSITKQSPLLGFEGKLLPRPHSFTPVRIKNAKVLLQLKRQNEMQDAIAITSWGGYVMAPYLQHTTLDKRISWQINPFKFFKQSLRLPTIPAPDTTK</sequence>
<proteinExistence type="predicted"/>
<accession>X1B0T3</accession>
<evidence type="ECO:0000313" key="1">
    <source>
        <dbReference type="EMBL" id="GAG89349.1"/>
    </source>
</evidence>
<feature type="non-terminal residue" evidence="1">
    <location>
        <position position="244"/>
    </location>
</feature>
<protein>
    <submittedName>
        <fullName evidence="1">Uncharacterized protein</fullName>
    </submittedName>
</protein>
<name>X1B0T3_9ZZZZ</name>
<reference evidence="1" key="1">
    <citation type="journal article" date="2014" name="Front. Microbiol.">
        <title>High frequency of phylogenetically diverse reductive dehalogenase-homologous genes in deep subseafloor sedimentary metagenomes.</title>
        <authorList>
            <person name="Kawai M."/>
            <person name="Futagami T."/>
            <person name="Toyoda A."/>
            <person name="Takaki Y."/>
            <person name="Nishi S."/>
            <person name="Hori S."/>
            <person name="Arai W."/>
            <person name="Tsubouchi T."/>
            <person name="Morono Y."/>
            <person name="Uchiyama I."/>
            <person name="Ito T."/>
            <person name="Fujiyama A."/>
            <person name="Inagaki F."/>
            <person name="Takami H."/>
        </authorList>
    </citation>
    <scope>NUCLEOTIDE SEQUENCE</scope>
    <source>
        <strain evidence="1">Expedition CK06-06</strain>
    </source>
</reference>
<dbReference type="AlphaFoldDB" id="X1B0T3"/>
<comment type="caution">
    <text evidence="1">The sequence shown here is derived from an EMBL/GenBank/DDBJ whole genome shotgun (WGS) entry which is preliminary data.</text>
</comment>
<feature type="non-terminal residue" evidence="1">
    <location>
        <position position="1"/>
    </location>
</feature>
<organism evidence="1">
    <name type="scientific">marine sediment metagenome</name>
    <dbReference type="NCBI Taxonomy" id="412755"/>
    <lineage>
        <taxon>unclassified sequences</taxon>
        <taxon>metagenomes</taxon>
        <taxon>ecological metagenomes</taxon>
    </lineage>
</organism>
<gene>
    <name evidence="1" type="ORF">S01H4_27161</name>
</gene>
<dbReference type="EMBL" id="BART01013218">
    <property type="protein sequence ID" value="GAG89349.1"/>
    <property type="molecule type" value="Genomic_DNA"/>
</dbReference>